<keyword evidence="7" id="KW-0539">Nucleus</keyword>
<dbReference type="GO" id="GO:0008180">
    <property type="term" value="C:COP9 signalosome"/>
    <property type="evidence" value="ECO:0007669"/>
    <property type="project" value="UniProtKB-KW"/>
</dbReference>
<dbReference type="OrthoDB" id="295656at2759"/>
<dbReference type="Gene3D" id="1.10.10.10">
    <property type="entry name" value="Winged helix-like DNA-binding domain superfamily/Winged helix DNA-binding domain"/>
    <property type="match status" value="1"/>
</dbReference>
<dbReference type="GO" id="GO:0005829">
    <property type="term" value="C:cytosol"/>
    <property type="evidence" value="ECO:0007669"/>
    <property type="project" value="TreeGrafter"/>
</dbReference>
<gene>
    <name evidence="9" type="primary">COPS4</name>
    <name evidence="9" type="ORF">IWW39_001683</name>
</gene>
<evidence type="ECO:0000256" key="3">
    <source>
        <dbReference type="ARBA" id="ARBA00010417"/>
    </source>
</evidence>
<protein>
    <recommendedName>
        <fullName evidence="4">COP9 signalosome complex subunit 4</fullName>
    </recommendedName>
</protein>
<dbReference type="InterPro" id="IPR036388">
    <property type="entry name" value="WH-like_DNA-bd_sf"/>
</dbReference>
<keyword evidence="5" id="KW-0963">Cytoplasm</keyword>
<evidence type="ECO:0000256" key="4">
    <source>
        <dbReference type="ARBA" id="ARBA00014881"/>
    </source>
</evidence>
<feature type="domain" description="PCI" evidence="8">
    <location>
        <begin position="218"/>
        <end position="385"/>
    </location>
</feature>
<reference evidence="9" key="1">
    <citation type="submission" date="2022-07" db="EMBL/GenBank/DDBJ databases">
        <title>Phylogenomic reconstructions and comparative analyses of Kickxellomycotina fungi.</title>
        <authorList>
            <person name="Reynolds N.K."/>
            <person name="Stajich J.E."/>
            <person name="Barry K."/>
            <person name="Grigoriev I.V."/>
            <person name="Crous P."/>
            <person name="Smith M.E."/>
        </authorList>
    </citation>
    <scope>NUCLEOTIDE SEQUENCE</scope>
    <source>
        <strain evidence="9">CBS 109367</strain>
    </source>
</reference>
<dbReference type="SUPFAM" id="SSF46785">
    <property type="entry name" value="Winged helix' DNA-binding domain"/>
    <property type="match status" value="1"/>
</dbReference>
<evidence type="ECO:0000256" key="1">
    <source>
        <dbReference type="ARBA" id="ARBA00004123"/>
    </source>
</evidence>
<dbReference type="Pfam" id="PF01399">
    <property type="entry name" value="PCI"/>
    <property type="match status" value="1"/>
</dbReference>
<evidence type="ECO:0000256" key="7">
    <source>
        <dbReference type="ARBA" id="ARBA00023242"/>
    </source>
</evidence>
<evidence type="ECO:0000256" key="6">
    <source>
        <dbReference type="ARBA" id="ARBA00022790"/>
    </source>
</evidence>
<comment type="similarity">
    <text evidence="3">Belongs to the CSN4 family.</text>
</comment>
<sequence length="450" mass="49828">MSQVDQLVSELSTQFRGEAGGAAGGLEASARTFIEAKLSALSSGSSSAEQLGALQRQLLVDIIDASIVDQVGLATSTAVLQEVVCLVDRPEYGFGMRAQQDVLLHLLSKIQQRQMAYDSVITEARKALAKSLAAEEKWEEAARQLQSIRFEQSQGTLNIASVFPVYIWTTQLFLQAENLDQAVVSLNRAAAHIMQVSDVEQIMQYRFVQARVLSLTHKYIEAAIIYHNIFQTNTKDPAGQLEVLRQAINCAVLAAASPQKMRVLSGLHREKLAPTLPSFGLVEKMVLKRLIKPTELEQFSQQLEKHQCESVAGGKATVLGSAVREHNVFVLSSLYTSIRFENLGRLLGIDTEEAELMCARMIAEGRMKGRIDQIAGVITFEGAREVKEVAAAISMKKQAAVQPPPMYFRETVHARWDGRIINLCQSIEDAVDMLIERQPVYARTLFRRVA</sequence>
<comment type="caution">
    <text evidence="9">The sequence shown here is derived from an EMBL/GenBank/DDBJ whole genome shotgun (WGS) entry which is preliminary data.</text>
</comment>
<evidence type="ECO:0000313" key="9">
    <source>
        <dbReference type="EMBL" id="KAJ2689129.1"/>
    </source>
</evidence>
<dbReference type="InterPro" id="IPR036390">
    <property type="entry name" value="WH_DNA-bd_sf"/>
</dbReference>
<keyword evidence="6" id="KW-0736">Signalosome</keyword>
<evidence type="ECO:0000256" key="5">
    <source>
        <dbReference type="ARBA" id="ARBA00022490"/>
    </source>
</evidence>
<comment type="subcellular location">
    <subcellularLocation>
        <location evidence="2">Cytoplasm</location>
    </subcellularLocation>
    <subcellularLocation>
        <location evidence="1">Nucleus</location>
    </subcellularLocation>
</comment>
<dbReference type="InterPro" id="IPR040134">
    <property type="entry name" value="PSMD12/CSN4"/>
</dbReference>
<dbReference type="PROSITE" id="PS50250">
    <property type="entry name" value="PCI"/>
    <property type="match status" value="1"/>
</dbReference>
<dbReference type="Pfam" id="PF22241">
    <property type="entry name" value="PSMD12-CSN4_N"/>
    <property type="match status" value="1"/>
</dbReference>
<name>A0A9W8GMA7_9FUNG</name>
<dbReference type="Proteomes" id="UP001151516">
    <property type="component" value="Unassembled WGS sequence"/>
</dbReference>
<dbReference type="InterPro" id="IPR054559">
    <property type="entry name" value="PSMD12-CSN4-like_N"/>
</dbReference>
<accession>A0A9W8GMA7</accession>
<dbReference type="SMART" id="SM00088">
    <property type="entry name" value="PINT"/>
    <property type="match status" value="1"/>
</dbReference>
<evidence type="ECO:0000313" key="10">
    <source>
        <dbReference type="Proteomes" id="UP001151516"/>
    </source>
</evidence>
<evidence type="ECO:0000256" key="2">
    <source>
        <dbReference type="ARBA" id="ARBA00004496"/>
    </source>
</evidence>
<dbReference type="PANTHER" id="PTHR10855">
    <property type="entry name" value="26S PROTEASOME NON-ATPASE REGULATORY SUBUNIT 12/COP9 SIGNALOSOME COMPLEX SUBUNIT 4"/>
    <property type="match status" value="1"/>
</dbReference>
<dbReference type="EMBL" id="JANBTX010000031">
    <property type="protein sequence ID" value="KAJ2689129.1"/>
    <property type="molecule type" value="Genomic_DNA"/>
</dbReference>
<proteinExistence type="inferred from homology"/>
<dbReference type="PANTHER" id="PTHR10855:SF2">
    <property type="entry name" value="COP9 SIGNALOSOME COMPLEX SUBUNIT 4"/>
    <property type="match status" value="1"/>
</dbReference>
<dbReference type="AlphaFoldDB" id="A0A9W8GMA7"/>
<keyword evidence="10" id="KW-1185">Reference proteome</keyword>
<organism evidence="9 10">
    <name type="scientific">Coemansia spiralis</name>
    <dbReference type="NCBI Taxonomy" id="417178"/>
    <lineage>
        <taxon>Eukaryota</taxon>
        <taxon>Fungi</taxon>
        <taxon>Fungi incertae sedis</taxon>
        <taxon>Zoopagomycota</taxon>
        <taxon>Kickxellomycotina</taxon>
        <taxon>Kickxellomycetes</taxon>
        <taxon>Kickxellales</taxon>
        <taxon>Kickxellaceae</taxon>
        <taxon>Coemansia</taxon>
    </lineage>
</organism>
<dbReference type="InterPro" id="IPR000717">
    <property type="entry name" value="PCI_dom"/>
</dbReference>
<evidence type="ECO:0000259" key="8">
    <source>
        <dbReference type="PROSITE" id="PS50250"/>
    </source>
</evidence>